<dbReference type="Proteomes" id="UP000287171">
    <property type="component" value="Unassembled WGS sequence"/>
</dbReference>
<dbReference type="AlphaFoldDB" id="A0A402BGT4"/>
<comment type="caution">
    <text evidence="1">The sequence shown here is derived from an EMBL/GenBank/DDBJ whole genome shotgun (WGS) entry which is preliminary data.</text>
</comment>
<proteinExistence type="predicted"/>
<gene>
    <name evidence="1" type="ORF">KDA_60670</name>
</gene>
<sequence>MQVDDIRLAFQYSQVTLPQPHATKDLYFFADTTDIWQQPAEILRDRLVATGHTLMPALEIIIANHIDTNAPLIIEGDGILPELLARPQLNRYKENGHLQAVFLYESQVAVLHANIKARGRGINRDRLQETEREAQAKWLYGQWLRQEAHKYNISVVVARPWETLAERLIEIYSGDQLPQKSDRK</sequence>
<keyword evidence="2" id="KW-1185">Reference proteome</keyword>
<evidence type="ECO:0000313" key="2">
    <source>
        <dbReference type="Proteomes" id="UP000287171"/>
    </source>
</evidence>
<name>A0A402BGT4_9CHLR</name>
<protein>
    <submittedName>
        <fullName evidence="1">Uncharacterized protein</fullName>
    </submittedName>
</protein>
<reference evidence="2" key="1">
    <citation type="submission" date="2018-12" db="EMBL/GenBank/DDBJ databases">
        <title>Tengunoibacter tsumagoiensis gen. nov., sp. nov., Dictyobacter kobayashii sp. nov., D. alpinus sp. nov., and D. joshuensis sp. nov. and description of Dictyobacteraceae fam. nov. within the order Ktedonobacterales isolated from Tengu-no-mugimeshi.</title>
        <authorList>
            <person name="Wang C.M."/>
            <person name="Zheng Y."/>
            <person name="Sakai Y."/>
            <person name="Toyoda A."/>
            <person name="Minakuchi Y."/>
            <person name="Abe K."/>
            <person name="Yokota A."/>
            <person name="Yabe S."/>
        </authorList>
    </citation>
    <scope>NUCLEOTIDE SEQUENCE [LARGE SCALE GENOMIC DNA]</scope>
    <source>
        <strain evidence="2">Uno16</strain>
    </source>
</reference>
<accession>A0A402BGT4</accession>
<evidence type="ECO:0000313" key="1">
    <source>
        <dbReference type="EMBL" id="GCE30583.1"/>
    </source>
</evidence>
<organism evidence="1 2">
    <name type="scientific">Dictyobacter alpinus</name>
    <dbReference type="NCBI Taxonomy" id="2014873"/>
    <lineage>
        <taxon>Bacteria</taxon>
        <taxon>Bacillati</taxon>
        <taxon>Chloroflexota</taxon>
        <taxon>Ktedonobacteria</taxon>
        <taxon>Ktedonobacterales</taxon>
        <taxon>Dictyobacteraceae</taxon>
        <taxon>Dictyobacter</taxon>
    </lineage>
</organism>
<dbReference type="EMBL" id="BIFT01000002">
    <property type="protein sequence ID" value="GCE30583.1"/>
    <property type="molecule type" value="Genomic_DNA"/>
</dbReference>